<organism evidence="1 2">
    <name type="scientific">Actinopolymorpha singaporensis</name>
    <dbReference type="NCBI Taxonomy" id="117157"/>
    <lineage>
        <taxon>Bacteria</taxon>
        <taxon>Bacillati</taxon>
        <taxon>Actinomycetota</taxon>
        <taxon>Actinomycetes</taxon>
        <taxon>Propionibacteriales</taxon>
        <taxon>Actinopolymorphaceae</taxon>
        <taxon>Actinopolymorpha</taxon>
    </lineage>
</organism>
<accession>A0A1H1XPY0</accession>
<dbReference type="EMBL" id="LT629732">
    <property type="protein sequence ID" value="SDT10846.1"/>
    <property type="molecule type" value="Genomic_DNA"/>
</dbReference>
<gene>
    <name evidence="1" type="ORF">SAMN04489717_5063</name>
</gene>
<evidence type="ECO:0000313" key="2">
    <source>
        <dbReference type="Proteomes" id="UP000198983"/>
    </source>
</evidence>
<dbReference type="STRING" id="117157.SAMN04489717_5063"/>
<dbReference type="Proteomes" id="UP000198983">
    <property type="component" value="Chromosome I"/>
</dbReference>
<dbReference type="AlphaFoldDB" id="A0A1H1XPY0"/>
<sequence>MGTHQASTTVYADPDVVFDYLSDVLRAQEK</sequence>
<evidence type="ECO:0000313" key="1">
    <source>
        <dbReference type="EMBL" id="SDT10846.1"/>
    </source>
</evidence>
<reference evidence="1 2" key="1">
    <citation type="submission" date="2016-10" db="EMBL/GenBank/DDBJ databases">
        <authorList>
            <person name="de Groot N.N."/>
        </authorList>
    </citation>
    <scope>NUCLEOTIDE SEQUENCE [LARGE SCALE GENOMIC DNA]</scope>
    <source>
        <strain evidence="1 2">DSM 22024</strain>
    </source>
</reference>
<name>A0A1H1XPY0_9ACTN</name>
<protein>
    <submittedName>
        <fullName evidence="1">Uncharacterized protein</fullName>
    </submittedName>
</protein>
<proteinExistence type="predicted"/>
<keyword evidence="2" id="KW-1185">Reference proteome</keyword>